<proteinExistence type="predicted"/>
<keyword evidence="2" id="KW-1185">Reference proteome</keyword>
<dbReference type="Proteomes" id="UP000785679">
    <property type="component" value="Unassembled WGS sequence"/>
</dbReference>
<comment type="caution">
    <text evidence="1">The sequence shown here is derived from an EMBL/GenBank/DDBJ whole genome shotgun (WGS) entry which is preliminary data.</text>
</comment>
<reference evidence="1" key="1">
    <citation type="submission" date="2019-06" db="EMBL/GenBank/DDBJ databases">
        <authorList>
            <person name="Zheng W."/>
        </authorList>
    </citation>
    <scope>NUCLEOTIDE SEQUENCE</scope>
    <source>
        <strain evidence="1">QDHG01</strain>
    </source>
</reference>
<organism evidence="1 2">
    <name type="scientific">Halteria grandinella</name>
    <dbReference type="NCBI Taxonomy" id="5974"/>
    <lineage>
        <taxon>Eukaryota</taxon>
        <taxon>Sar</taxon>
        <taxon>Alveolata</taxon>
        <taxon>Ciliophora</taxon>
        <taxon>Intramacronucleata</taxon>
        <taxon>Spirotrichea</taxon>
        <taxon>Stichotrichia</taxon>
        <taxon>Sporadotrichida</taxon>
        <taxon>Halteriidae</taxon>
        <taxon>Halteria</taxon>
    </lineage>
</organism>
<evidence type="ECO:0000313" key="1">
    <source>
        <dbReference type="EMBL" id="TNV84147.1"/>
    </source>
</evidence>
<dbReference type="EMBL" id="RRYP01003103">
    <property type="protein sequence ID" value="TNV84147.1"/>
    <property type="molecule type" value="Genomic_DNA"/>
</dbReference>
<accession>A0A8J8NZ95</accession>
<sequence length="80" mass="9222">MVDAYQVLNLTLQKISFKQKQIIYKTTFIKIHQFRAITLLIMNSLKASVESNISLGQSASDQKWLGLSFLQNISFTLREK</sequence>
<dbReference type="AlphaFoldDB" id="A0A8J8NZ95"/>
<evidence type="ECO:0000313" key="2">
    <source>
        <dbReference type="Proteomes" id="UP000785679"/>
    </source>
</evidence>
<name>A0A8J8NZ95_HALGN</name>
<protein>
    <submittedName>
        <fullName evidence="1">Uncharacterized protein</fullName>
    </submittedName>
</protein>
<gene>
    <name evidence="1" type="ORF">FGO68_gene8399</name>
</gene>